<protein>
    <submittedName>
        <fullName evidence="2">Uncharacterized protein</fullName>
    </submittedName>
</protein>
<reference evidence="2 3" key="1">
    <citation type="submission" date="2014-02" db="EMBL/GenBank/DDBJ databases">
        <authorList>
            <person name="Genoscope - CEA"/>
        </authorList>
    </citation>
    <scope>NUCLEOTIDE SEQUENCE [LARGE SCALE GENOMIC DNA]</scope>
    <source>
        <strain evidence="2 3">PCC 8005</strain>
    </source>
</reference>
<proteinExistence type="predicted"/>
<keyword evidence="1" id="KW-0472">Membrane</keyword>
<evidence type="ECO:0000256" key="1">
    <source>
        <dbReference type="SAM" id="Phobius"/>
    </source>
</evidence>
<evidence type="ECO:0000313" key="2">
    <source>
        <dbReference type="EMBL" id="CDM98464.1"/>
    </source>
</evidence>
<accession>A0A9P1KL57</accession>
<feature type="transmembrane region" description="Helical" evidence="1">
    <location>
        <begin position="12"/>
        <end position="35"/>
    </location>
</feature>
<sequence>MGRGVAFAAALRYTFIIMGCLRFFIFAYFLLLRICQYHNRKRRSMSTP</sequence>
<keyword evidence="3" id="KW-1185">Reference proteome</keyword>
<name>A0A9P1KL57_9CYAN</name>
<gene>
    <name evidence="2" type="ORF">ARTHRO_61065</name>
</gene>
<evidence type="ECO:0000313" key="3">
    <source>
        <dbReference type="Proteomes" id="UP000032946"/>
    </source>
</evidence>
<dbReference type="EMBL" id="FO818640">
    <property type="protein sequence ID" value="CDM98464.1"/>
    <property type="molecule type" value="Genomic_DNA"/>
</dbReference>
<dbReference type="Proteomes" id="UP000032946">
    <property type="component" value="Chromosome"/>
</dbReference>
<dbReference type="AlphaFoldDB" id="A0A9P1KL57"/>
<organism evidence="2 3">
    <name type="scientific">Limnospira indica PCC 8005</name>
    <dbReference type="NCBI Taxonomy" id="376219"/>
    <lineage>
        <taxon>Bacteria</taxon>
        <taxon>Bacillati</taxon>
        <taxon>Cyanobacteriota</taxon>
        <taxon>Cyanophyceae</taxon>
        <taxon>Oscillatoriophycideae</taxon>
        <taxon>Oscillatoriales</taxon>
        <taxon>Sirenicapillariaceae</taxon>
        <taxon>Limnospira</taxon>
    </lineage>
</organism>
<keyword evidence="1" id="KW-0812">Transmembrane</keyword>
<keyword evidence="1" id="KW-1133">Transmembrane helix</keyword>